<dbReference type="UniPathway" id="UPA00557">
    <property type="reaction ID" value="UER00614"/>
</dbReference>
<dbReference type="OrthoDB" id="9799199at2"/>
<evidence type="ECO:0000256" key="13">
    <source>
        <dbReference type="ARBA" id="ARBA00022989"/>
    </source>
</evidence>
<reference evidence="21" key="1">
    <citation type="submission" date="2017-02" db="EMBL/GenBank/DDBJ databases">
        <authorList>
            <person name="Varghese N."/>
            <person name="Submissions S."/>
        </authorList>
    </citation>
    <scope>NUCLEOTIDE SEQUENCE [LARGE SCALE GENOMIC DNA]</scope>
    <source>
        <strain evidence="21">ATCC BAA-73</strain>
    </source>
</reference>
<evidence type="ECO:0000256" key="2">
    <source>
        <dbReference type="ARBA" id="ARBA00004651"/>
    </source>
</evidence>
<dbReference type="PANTHER" id="PTHR46382:SF1">
    <property type="entry name" value="PHOSPHATIDATE CYTIDYLYLTRANSFERASE"/>
    <property type="match status" value="1"/>
</dbReference>
<keyword evidence="9" id="KW-0444">Lipid biosynthesis</keyword>
<keyword evidence="17" id="KW-1208">Phospholipid metabolism</keyword>
<evidence type="ECO:0000256" key="12">
    <source>
        <dbReference type="ARBA" id="ARBA00022695"/>
    </source>
</evidence>
<keyword evidence="21" id="KW-1185">Reference proteome</keyword>
<evidence type="ECO:0000313" key="21">
    <source>
        <dbReference type="Proteomes" id="UP000190625"/>
    </source>
</evidence>
<feature type="transmembrane region" description="Helical" evidence="19">
    <location>
        <begin position="186"/>
        <end position="206"/>
    </location>
</feature>
<accession>A0A1T4MDJ9</accession>
<comment type="catalytic activity">
    <reaction evidence="1 18">
        <text>a 1,2-diacyl-sn-glycero-3-phosphate + CTP + H(+) = a CDP-1,2-diacyl-sn-glycerol + diphosphate</text>
        <dbReference type="Rhea" id="RHEA:16229"/>
        <dbReference type="ChEBI" id="CHEBI:15378"/>
        <dbReference type="ChEBI" id="CHEBI:33019"/>
        <dbReference type="ChEBI" id="CHEBI:37563"/>
        <dbReference type="ChEBI" id="CHEBI:58332"/>
        <dbReference type="ChEBI" id="CHEBI:58608"/>
        <dbReference type="EC" id="2.7.7.41"/>
    </reaction>
</comment>
<evidence type="ECO:0000256" key="17">
    <source>
        <dbReference type="ARBA" id="ARBA00023264"/>
    </source>
</evidence>
<feature type="transmembrane region" description="Helical" evidence="19">
    <location>
        <begin position="6"/>
        <end position="35"/>
    </location>
</feature>
<evidence type="ECO:0000256" key="11">
    <source>
        <dbReference type="ARBA" id="ARBA00022692"/>
    </source>
</evidence>
<evidence type="ECO:0000256" key="14">
    <source>
        <dbReference type="ARBA" id="ARBA00023098"/>
    </source>
</evidence>
<dbReference type="Proteomes" id="UP000190625">
    <property type="component" value="Unassembled WGS sequence"/>
</dbReference>
<feature type="transmembrane region" description="Helical" evidence="19">
    <location>
        <begin position="56"/>
        <end position="72"/>
    </location>
</feature>
<keyword evidence="16" id="KW-0594">Phospholipid biosynthesis</keyword>
<evidence type="ECO:0000256" key="4">
    <source>
        <dbReference type="ARBA" id="ARBA00005189"/>
    </source>
</evidence>
<comment type="pathway">
    <text evidence="4">Lipid metabolism.</text>
</comment>
<comment type="pathway">
    <text evidence="3 18">Phospholipid metabolism; CDP-diacylglycerol biosynthesis; CDP-diacylglycerol from sn-glycerol 3-phosphate: step 3/3.</text>
</comment>
<evidence type="ECO:0000256" key="3">
    <source>
        <dbReference type="ARBA" id="ARBA00005119"/>
    </source>
</evidence>
<dbReference type="STRING" id="142842.SAMN02745118_01452"/>
<keyword evidence="8" id="KW-1003">Cell membrane</keyword>
<keyword evidence="15 19" id="KW-0472">Membrane</keyword>
<evidence type="ECO:0000256" key="10">
    <source>
        <dbReference type="ARBA" id="ARBA00022679"/>
    </source>
</evidence>
<dbReference type="AlphaFoldDB" id="A0A1T4MDJ9"/>
<evidence type="ECO:0000256" key="1">
    <source>
        <dbReference type="ARBA" id="ARBA00001698"/>
    </source>
</evidence>
<evidence type="ECO:0000256" key="7">
    <source>
        <dbReference type="ARBA" id="ARBA00019373"/>
    </source>
</evidence>
<evidence type="ECO:0000256" key="18">
    <source>
        <dbReference type="RuleBase" id="RU003938"/>
    </source>
</evidence>
<comment type="subcellular location">
    <subcellularLocation>
        <location evidence="2">Cell membrane</location>
        <topology evidence="2">Multi-pass membrane protein</topology>
    </subcellularLocation>
</comment>
<proteinExistence type="inferred from homology"/>
<feature type="transmembrane region" description="Helical" evidence="19">
    <location>
        <begin position="113"/>
        <end position="135"/>
    </location>
</feature>
<evidence type="ECO:0000256" key="16">
    <source>
        <dbReference type="ARBA" id="ARBA00023209"/>
    </source>
</evidence>
<keyword evidence="12 18" id="KW-0548">Nucleotidyltransferase</keyword>
<evidence type="ECO:0000313" key="20">
    <source>
        <dbReference type="EMBL" id="SJZ64936.1"/>
    </source>
</evidence>
<dbReference type="GO" id="GO:0016024">
    <property type="term" value="P:CDP-diacylglycerol biosynthetic process"/>
    <property type="evidence" value="ECO:0007669"/>
    <property type="project" value="UniProtKB-UniPathway"/>
</dbReference>
<evidence type="ECO:0000256" key="9">
    <source>
        <dbReference type="ARBA" id="ARBA00022516"/>
    </source>
</evidence>
<dbReference type="Pfam" id="PF01148">
    <property type="entry name" value="CTP_transf_1"/>
    <property type="match status" value="1"/>
</dbReference>
<evidence type="ECO:0000256" key="15">
    <source>
        <dbReference type="ARBA" id="ARBA00023136"/>
    </source>
</evidence>
<keyword evidence="11 18" id="KW-0812">Transmembrane</keyword>
<dbReference type="GO" id="GO:0004605">
    <property type="term" value="F:phosphatidate cytidylyltransferase activity"/>
    <property type="evidence" value="ECO:0007669"/>
    <property type="project" value="UniProtKB-EC"/>
</dbReference>
<feature type="transmembrane region" description="Helical" evidence="19">
    <location>
        <begin position="147"/>
        <end position="165"/>
    </location>
</feature>
<dbReference type="PROSITE" id="PS01315">
    <property type="entry name" value="CDS"/>
    <property type="match status" value="1"/>
</dbReference>
<dbReference type="PANTHER" id="PTHR46382">
    <property type="entry name" value="PHOSPHATIDATE CYTIDYLYLTRANSFERASE"/>
    <property type="match status" value="1"/>
</dbReference>
<evidence type="ECO:0000256" key="6">
    <source>
        <dbReference type="ARBA" id="ARBA00012487"/>
    </source>
</evidence>
<keyword evidence="10 18" id="KW-0808">Transferase</keyword>
<name>A0A1T4MDJ9_9FIRM</name>
<dbReference type="EMBL" id="FUWM01000010">
    <property type="protein sequence ID" value="SJZ64936.1"/>
    <property type="molecule type" value="Genomic_DNA"/>
</dbReference>
<organism evidence="20 21">
    <name type="scientific">Selenihalanaerobacter shriftii</name>
    <dbReference type="NCBI Taxonomy" id="142842"/>
    <lineage>
        <taxon>Bacteria</taxon>
        <taxon>Bacillati</taxon>
        <taxon>Bacillota</taxon>
        <taxon>Clostridia</taxon>
        <taxon>Halanaerobiales</taxon>
        <taxon>Halobacteroidaceae</taxon>
        <taxon>Selenihalanaerobacter</taxon>
    </lineage>
</organism>
<protein>
    <recommendedName>
        <fullName evidence="7 18">Phosphatidate cytidylyltransferase</fullName>
        <ecNumber evidence="6 18">2.7.7.41</ecNumber>
    </recommendedName>
</protein>
<keyword evidence="13 19" id="KW-1133">Transmembrane helix</keyword>
<dbReference type="InterPro" id="IPR000374">
    <property type="entry name" value="PC_trans"/>
</dbReference>
<sequence>MLNKRVISAIIGIPLLILILHIGGILFLLTVLLLAALGLNEFYRLASAKGVRPNRSLGLLSGLFLLTVTYLNSKQLLIYFKPELIIISILFLLLLNNLVGGKDQDKSALLDTAVTMLGILYVCGLLLYLILIYNFNLDGMQIGRKLVWLPILATWMADTAAYFTGLNFGKHKLAPNISPNKTIEGALGGIAGSLLIVLIYGSWLSIGIKERIVLGVLLAIVSQLGDLVESAFKRDAQIKDSGNIIPGHGGILDRFDSLLFTLPLVYYYFQFLVK</sequence>
<dbReference type="EC" id="2.7.7.41" evidence="6 18"/>
<evidence type="ECO:0000256" key="5">
    <source>
        <dbReference type="ARBA" id="ARBA00010185"/>
    </source>
</evidence>
<dbReference type="GO" id="GO:0005886">
    <property type="term" value="C:plasma membrane"/>
    <property type="evidence" value="ECO:0007669"/>
    <property type="project" value="UniProtKB-SubCell"/>
</dbReference>
<evidence type="ECO:0000256" key="19">
    <source>
        <dbReference type="SAM" id="Phobius"/>
    </source>
</evidence>
<feature type="transmembrane region" description="Helical" evidence="19">
    <location>
        <begin position="84"/>
        <end position="101"/>
    </location>
</feature>
<keyword evidence="14" id="KW-0443">Lipid metabolism</keyword>
<comment type="similarity">
    <text evidence="5 18">Belongs to the CDS family.</text>
</comment>
<dbReference type="RefSeq" id="WP_078809926.1">
    <property type="nucleotide sequence ID" value="NZ_FUWM01000010.1"/>
</dbReference>
<evidence type="ECO:0000256" key="8">
    <source>
        <dbReference type="ARBA" id="ARBA00022475"/>
    </source>
</evidence>
<gene>
    <name evidence="20" type="ORF">SAMN02745118_01452</name>
</gene>